<proteinExistence type="predicted"/>
<dbReference type="RefSeq" id="WP_152204380.1">
    <property type="nucleotide sequence ID" value="NZ_VUKF01000051.1"/>
</dbReference>
<dbReference type="Proteomes" id="UP000451860">
    <property type="component" value="Unassembled WGS sequence"/>
</dbReference>
<organism evidence="1 2">
    <name type="scientific">Georgenia thermotolerans</name>
    <dbReference type="NCBI Taxonomy" id="527326"/>
    <lineage>
        <taxon>Bacteria</taxon>
        <taxon>Bacillati</taxon>
        <taxon>Actinomycetota</taxon>
        <taxon>Actinomycetes</taxon>
        <taxon>Micrococcales</taxon>
        <taxon>Bogoriellaceae</taxon>
        <taxon>Georgenia</taxon>
    </lineage>
</organism>
<dbReference type="OrthoDB" id="4700192at2"/>
<accession>A0A7J5UNY0</accession>
<keyword evidence="2" id="KW-1185">Reference proteome</keyword>
<evidence type="ECO:0000313" key="1">
    <source>
        <dbReference type="EMBL" id="KAE8764047.1"/>
    </source>
</evidence>
<name>A0A7J5UNY0_9MICO</name>
<comment type="caution">
    <text evidence="1">The sequence shown here is derived from an EMBL/GenBank/DDBJ whole genome shotgun (WGS) entry which is preliminary data.</text>
</comment>
<gene>
    <name evidence="1" type="ORF">GB883_11030</name>
</gene>
<dbReference type="AlphaFoldDB" id="A0A7J5UNY0"/>
<reference evidence="1 2" key="1">
    <citation type="submission" date="2019-10" db="EMBL/GenBank/DDBJ databases">
        <title>Georgenia wutianyii sp. nov. and Georgenia yuyongxinii sp. nov. isolated from plateau pika (Ochotona curzoniae) in the Qinghai-Tibet plateau of China.</title>
        <authorList>
            <person name="Tian Z."/>
        </authorList>
    </citation>
    <scope>NUCLEOTIDE SEQUENCE [LARGE SCALE GENOMIC DNA]</scope>
    <source>
        <strain evidence="1 2">DSM 21501</strain>
    </source>
</reference>
<protein>
    <submittedName>
        <fullName evidence="1">Uncharacterized protein</fullName>
    </submittedName>
</protein>
<sequence length="316" mass="34456">MHIIGSQPRSARSGGLTRCQHVFVPDVADFMRDPVAALVFVLADRAGLDADEPADPATASVLASTAFDELNPWSGGDDRPAARRARALELVKPLRPLVDAVINDSRNAWWPAPGNRSRQLHLTDDDRVDPMRVATPAGPATGWEMYAQKPEHRVETSTELTVAPGETTISGAHADLGYGAGDWFPDYPLRQTRLCVSDDARVYEINRPEDWHGLVMRYGDPGSYRGPSEQLLDLAGIDHGPAPTWSAVAADWNGVHLTLAGMFTSSFVLVSTADATTTLWAWEFERTPWLQPVFNAATPLPPLEEAPDGSGFLNPW</sequence>
<evidence type="ECO:0000313" key="2">
    <source>
        <dbReference type="Proteomes" id="UP000451860"/>
    </source>
</evidence>
<dbReference type="EMBL" id="WHJE01000045">
    <property type="protein sequence ID" value="KAE8764047.1"/>
    <property type="molecule type" value="Genomic_DNA"/>
</dbReference>